<dbReference type="FunFam" id="1.10.10.10:FF:000025">
    <property type="entry name" value="40S ribosomal protein S10"/>
    <property type="match status" value="1"/>
</dbReference>
<dbReference type="SUPFAM" id="SSF49599">
    <property type="entry name" value="TRAF domain-like"/>
    <property type="match status" value="1"/>
</dbReference>
<evidence type="ECO:0000256" key="3">
    <source>
        <dbReference type="ARBA" id="ARBA00022490"/>
    </source>
</evidence>
<dbReference type="Gene3D" id="2.60.210.10">
    <property type="entry name" value="Apoptosis, Tumor Necrosis Factor Receptor Associated Protein 2, Chain A"/>
    <property type="match status" value="1"/>
</dbReference>
<sequence length="592" mass="64504">MVLIPKKERRAVLEHLFKEGVMVVKKDYQACKHIEMEDVPNLHVMMILRSLASRNYLSEIYSWQWHYYTLTNEGIEYLREVLHLPAQVFPSTLTKQRPTRPALSAGESGEGKGKGKGKRWGKDEALEADGHVSPGSRKGTGDCGLFLWCPKGMQFSLRFYIADKWMTVEKALGDKTPTGFKRMGFLEDLINREDDTLRVGVELLEVIREISAQVSVSPTLAAITDTEDGGGERKKYLVGDGQEGAAPFDGALTFHRHVNHRVLPQVRKEVEKMQAKMVRRAEWQITNALALLASFPKLKPICSPIFQAAGVEGLQFVFYPNGYTGASEGFCSFFLFCPAGVTMKCQLGAGKQSRDTSNSFKEAAAFGRVNFCRLDSAVDTDTDSLILSLEIEELTQESKKQSNIAGGKAPNKEALVLETAAPAPLIGSAVKLVRKVGRETLTEVNQLPGLWTAMALGDMVKKPADYQTYDTLPSKGRPPKGATAQTTEPPRAGKSFPPPPLLGAAATAPTDRGFGTVRSESSPALRSPSADAFMGSDRGPDSLPLLCGPQSEFGADQGHGSPLLWAGRPRKARTASSTPQSANRPTPPLPLS</sequence>
<dbReference type="PANTHER" id="PTHR12146:SF0">
    <property type="entry name" value="RIBOSOMAL PROTEIN S10"/>
    <property type="match status" value="1"/>
</dbReference>
<dbReference type="InterPro" id="IPR008974">
    <property type="entry name" value="TRAF-like"/>
</dbReference>
<name>A0A813HYY9_POLGL</name>
<feature type="region of interest" description="Disordered" evidence="6">
    <location>
        <begin position="468"/>
        <end position="592"/>
    </location>
</feature>
<dbReference type="GO" id="GO:0022627">
    <property type="term" value="C:cytosolic small ribosomal subunit"/>
    <property type="evidence" value="ECO:0007669"/>
    <property type="project" value="TreeGrafter"/>
</dbReference>
<dbReference type="EMBL" id="CAJNNW010002025">
    <property type="protein sequence ID" value="CAE8642629.1"/>
    <property type="molecule type" value="Genomic_DNA"/>
</dbReference>
<dbReference type="InterPro" id="IPR036388">
    <property type="entry name" value="WH-like_DNA-bd_sf"/>
</dbReference>
<dbReference type="Proteomes" id="UP000626109">
    <property type="component" value="Unassembled WGS sequence"/>
</dbReference>
<gene>
    <name evidence="8" type="ORF">PGLA2088_LOCUS2487</name>
</gene>
<feature type="domain" description="Plectin/eS10 N-terminal" evidence="7">
    <location>
        <begin position="4"/>
        <end position="96"/>
    </location>
</feature>
<dbReference type="Gene3D" id="1.10.10.10">
    <property type="entry name" value="Winged helix-like DNA-binding domain superfamily/Winged helix DNA-binding domain"/>
    <property type="match status" value="1"/>
</dbReference>
<evidence type="ECO:0000256" key="5">
    <source>
        <dbReference type="ARBA" id="ARBA00023274"/>
    </source>
</evidence>
<evidence type="ECO:0000256" key="6">
    <source>
        <dbReference type="SAM" id="MobiDB-lite"/>
    </source>
</evidence>
<evidence type="ECO:0000259" key="7">
    <source>
        <dbReference type="Pfam" id="PF03501"/>
    </source>
</evidence>
<proteinExistence type="inferred from homology"/>
<accession>A0A813HYY9</accession>
<keyword evidence="4" id="KW-0689">Ribosomal protein</keyword>
<reference evidence="8" key="1">
    <citation type="submission" date="2021-02" db="EMBL/GenBank/DDBJ databases">
        <authorList>
            <person name="Dougan E. K."/>
            <person name="Rhodes N."/>
            <person name="Thang M."/>
            <person name="Chan C."/>
        </authorList>
    </citation>
    <scope>NUCLEOTIDE SEQUENCE</scope>
</reference>
<feature type="compositionally biased region" description="Polar residues" evidence="6">
    <location>
        <begin position="574"/>
        <end position="584"/>
    </location>
</feature>
<evidence type="ECO:0000313" key="9">
    <source>
        <dbReference type="Proteomes" id="UP000626109"/>
    </source>
</evidence>
<dbReference type="AlphaFoldDB" id="A0A813HYY9"/>
<dbReference type="GO" id="GO:0003723">
    <property type="term" value="F:RNA binding"/>
    <property type="evidence" value="ECO:0007669"/>
    <property type="project" value="TreeGrafter"/>
</dbReference>
<evidence type="ECO:0000313" key="8">
    <source>
        <dbReference type="EMBL" id="CAE8642629.1"/>
    </source>
</evidence>
<protein>
    <recommendedName>
        <fullName evidence="7">Plectin/eS10 N-terminal domain-containing protein</fullName>
    </recommendedName>
</protein>
<comment type="subcellular location">
    <subcellularLocation>
        <location evidence="1">Cytoplasm</location>
    </subcellularLocation>
</comment>
<dbReference type="PANTHER" id="PTHR12146">
    <property type="entry name" value="40S RIBOSOMAL PROTEIN S10"/>
    <property type="match status" value="1"/>
</dbReference>
<dbReference type="InterPro" id="IPR037447">
    <property type="entry name" value="Ribosomal_eS10"/>
</dbReference>
<dbReference type="InterPro" id="IPR005326">
    <property type="entry name" value="Plectin_eS10_N"/>
</dbReference>
<evidence type="ECO:0000256" key="1">
    <source>
        <dbReference type="ARBA" id="ARBA00004496"/>
    </source>
</evidence>
<dbReference type="Pfam" id="PF03501">
    <property type="entry name" value="S10_plectin"/>
    <property type="match status" value="1"/>
</dbReference>
<comment type="caution">
    <text evidence="8">The sequence shown here is derived from an EMBL/GenBank/DDBJ whole genome shotgun (WGS) entry which is preliminary data.</text>
</comment>
<evidence type="ECO:0000256" key="2">
    <source>
        <dbReference type="ARBA" id="ARBA00007278"/>
    </source>
</evidence>
<comment type="similarity">
    <text evidence="2">Belongs to the eukaryotic ribosomal protein eS10 family.</text>
</comment>
<dbReference type="GO" id="GO:0003735">
    <property type="term" value="F:structural constituent of ribosome"/>
    <property type="evidence" value="ECO:0007669"/>
    <property type="project" value="TreeGrafter"/>
</dbReference>
<keyword evidence="5" id="KW-0687">Ribonucleoprotein</keyword>
<keyword evidence="3" id="KW-0963">Cytoplasm</keyword>
<feature type="region of interest" description="Disordered" evidence="6">
    <location>
        <begin position="94"/>
        <end position="121"/>
    </location>
</feature>
<evidence type="ECO:0000256" key="4">
    <source>
        <dbReference type="ARBA" id="ARBA00022980"/>
    </source>
</evidence>
<organism evidence="8 9">
    <name type="scientific">Polarella glacialis</name>
    <name type="common">Dinoflagellate</name>
    <dbReference type="NCBI Taxonomy" id="89957"/>
    <lineage>
        <taxon>Eukaryota</taxon>
        <taxon>Sar</taxon>
        <taxon>Alveolata</taxon>
        <taxon>Dinophyceae</taxon>
        <taxon>Suessiales</taxon>
        <taxon>Suessiaceae</taxon>
        <taxon>Polarella</taxon>
    </lineage>
</organism>